<dbReference type="SUPFAM" id="SSF51735">
    <property type="entry name" value="NAD(P)-binding Rossmann-fold domains"/>
    <property type="match status" value="1"/>
</dbReference>
<dbReference type="InterPro" id="IPR028939">
    <property type="entry name" value="P5C_Rdtase_cat_N"/>
</dbReference>
<dbReference type="PANTHER" id="PTHR14239">
    <property type="entry name" value="DUDULIN-RELATED"/>
    <property type="match status" value="1"/>
</dbReference>
<organism evidence="3 4">
    <name type="scientific">Archangium violaceum Cb vi76</name>
    <dbReference type="NCBI Taxonomy" id="1406225"/>
    <lineage>
        <taxon>Bacteria</taxon>
        <taxon>Pseudomonadati</taxon>
        <taxon>Myxococcota</taxon>
        <taxon>Myxococcia</taxon>
        <taxon>Myxococcales</taxon>
        <taxon>Cystobacterineae</taxon>
        <taxon>Archangiaceae</taxon>
        <taxon>Archangium</taxon>
    </lineage>
</organism>
<comment type="caution">
    <text evidence="3">The sequence shown here is derived from an EMBL/GenBank/DDBJ whole genome shotgun (WGS) entry which is preliminary data.</text>
</comment>
<reference evidence="3 4" key="1">
    <citation type="submission" date="2014-07" db="EMBL/GenBank/DDBJ databases">
        <title>Draft Genome Sequence of Gephyronic Acid Producer, Cystobacter violaceus Strain Cb vi76.</title>
        <authorList>
            <person name="Stevens D.C."/>
            <person name="Young J."/>
            <person name="Carmichael R."/>
            <person name="Tan J."/>
            <person name="Taylor R.E."/>
        </authorList>
    </citation>
    <scope>NUCLEOTIDE SEQUENCE [LARGE SCALE GENOMIC DNA]</scope>
    <source>
        <strain evidence="3 4">Cb vi76</strain>
    </source>
</reference>
<proteinExistence type="predicted"/>
<dbReference type="InterPro" id="IPR036291">
    <property type="entry name" value="NAD(P)-bd_dom_sf"/>
</dbReference>
<dbReference type="InterPro" id="IPR051267">
    <property type="entry name" value="STEAP_metalloreductase"/>
</dbReference>
<dbReference type="PANTHER" id="PTHR14239:SF10">
    <property type="entry name" value="REDUCTASE"/>
    <property type="match status" value="1"/>
</dbReference>
<dbReference type="Proteomes" id="UP000028547">
    <property type="component" value="Unassembled WGS sequence"/>
</dbReference>
<dbReference type="Pfam" id="PF03807">
    <property type="entry name" value="F420_oxidored"/>
    <property type="match status" value="1"/>
</dbReference>
<gene>
    <name evidence="3" type="ORF">Q664_45330</name>
</gene>
<keyword evidence="1" id="KW-0560">Oxidoreductase</keyword>
<name>A0A084SH73_9BACT</name>
<evidence type="ECO:0000256" key="1">
    <source>
        <dbReference type="ARBA" id="ARBA00023002"/>
    </source>
</evidence>
<feature type="domain" description="Pyrroline-5-carboxylate reductase catalytic N-terminal" evidence="2">
    <location>
        <begin position="2"/>
        <end position="96"/>
    </location>
</feature>
<accession>A0A084SH73</accession>
<dbReference type="Gene3D" id="3.40.50.720">
    <property type="entry name" value="NAD(P)-binding Rossmann-like Domain"/>
    <property type="match status" value="1"/>
</dbReference>
<dbReference type="AlphaFoldDB" id="A0A084SH73"/>
<evidence type="ECO:0000259" key="2">
    <source>
        <dbReference type="Pfam" id="PF03807"/>
    </source>
</evidence>
<protein>
    <submittedName>
        <fullName evidence="3">NADP oxidoreductase</fullName>
    </submittedName>
</protein>
<sequence>MKIAVLGTGMVGETIGSKLVALGHEVKMGSRSATNEKAAAWVKKAGAKASQGTFADATAFGELLFNCTSGSGSLEALNAAGKENLEGKSLLDLSNPLEFSKGMPPTLFVSNTDSLGEQIQRAFPALKVVKTLNTISANVMVDPSRIPGEHAVFVSGNDAEAKGQVKRLLTEWFGWKQVIDLGDITTARGTESYLPLWLRLWGAMGTPDFNIQIVKKG</sequence>
<evidence type="ECO:0000313" key="4">
    <source>
        <dbReference type="Proteomes" id="UP000028547"/>
    </source>
</evidence>
<dbReference type="EMBL" id="JPMI01000329">
    <property type="protein sequence ID" value="KFA87808.1"/>
    <property type="molecule type" value="Genomic_DNA"/>
</dbReference>
<dbReference type="RefSeq" id="WP_043410935.1">
    <property type="nucleotide sequence ID" value="NZ_JPMI01000329.1"/>
</dbReference>
<dbReference type="GO" id="GO:0016491">
    <property type="term" value="F:oxidoreductase activity"/>
    <property type="evidence" value="ECO:0007669"/>
    <property type="project" value="UniProtKB-KW"/>
</dbReference>
<evidence type="ECO:0000313" key="3">
    <source>
        <dbReference type="EMBL" id="KFA87808.1"/>
    </source>
</evidence>